<evidence type="ECO:0000313" key="1">
    <source>
        <dbReference type="Proteomes" id="UP000887565"/>
    </source>
</evidence>
<accession>A0A915IM73</accession>
<proteinExistence type="predicted"/>
<protein>
    <submittedName>
        <fullName evidence="2">Uncharacterized protein</fullName>
    </submittedName>
</protein>
<sequence length="62" mass="7381">MKLEKIKSTRELDDKDNLQSLHYQTGARQLAPEKLSRCHKNLNQWSSQEAERQISNLLWCIR</sequence>
<reference evidence="2" key="1">
    <citation type="submission" date="2022-11" db="UniProtKB">
        <authorList>
            <consortium name="WormBaseParasite"/>
        </authorList>
    </citation>
    <scope>IDENTIFICATION</scope>
</reference>
<dbReference type="AlphaFoldDB" id="A0A915IM73"/>
<dbReference type="Proteomes" id="UP000887565">
    <property type="component" value="Unplaced"/>
</dbReference>
<name>A0A915IM73_ROMCU</name>
<dbReference type="WBParaSite" id="nRc.2.0.1.t14563-RA">
    <property type="protein sequence ID" value="nRc.2.0.1.t14563-RA"/>
    <property type="gene ID" value="nRc.2.0.1.g14563"/>
</dbReference>
<evidence type="ECO:0000313" key="2">
    <source>
        <dbReference type="WBParaSite" id="nRc.2.0.1.t14563-RA"/>
    </source>
</evidence>
<organism evidence="1 2">
    <name type="scientific">Romanomermis culicivorax</name>
    <name type="common">Nematode worm</name>
    <dbReference type="NCBI Taxonomy" id="13658"/>
    <lineage>
        <taxon>Eukaryota</taxon>
        <taxon>Metazoa</taxon>
        <taxon>Ecdysozoa</taxon>
        <taxon>Nematoda</taxon>
        <taxon>Enoplea</taxon>
        <taxon>Dorylaimia</taxon>
        <taxon>Mermithida</taxon>
        <taxon>Mermithoidea</taxon>
        <taxon>Mermithidae</taxon>
        <taxon>Romanomermis</taxon>
    </lineage>
</organism>
<keyword evidence="1" id="KW-1185">Reference proteome</keyword>